<feature type="domain" description="PDZ" evidence="2">
    <location>
        <begin position="837"/>
        <end position="915"/>
    </location>
</feature>
<dbReference type="CDD" id="cd06759">
    <property type="entry name" value="PDZ3_PDZD2-PDZ1_hPro-IL-16-like"/>
    <property type="match status" value="1"/>
</dbReference>
<feature type="region of interest" description="Disordered" evidence="1">
    <location>
        <begin position="422"/>
        <end position="451"/>
    </location>
</feature>
<feature type="region of interest" description="Disordered" evidence="1">
    <location>
        <begin position="1010"/>
        <end position="1060"/>
    </location>
</feature>
<accession>A0A9C5Z1M5</accession>
<dbReference type="InterPro" id="IPR001478">
    <property type="entry name" value="PDZ"/>
</dbReference>
<dbReference type="Pfam" id="PF00595">
    <property type="entry name" value="PDZ"/>
    <property type="match status" value="2"/>
</dbReference>
<dbReference type="PANTHER" id="PTHR19964">
    <property type="entry name" value="MULTIPLE PDZ DOMAIN PROTEIN"/>
    <property type="match status" value="1"/>
</dbReference>
<dbReference type="KEGG" id="gfs:119636680"/>
<gene>
    <name evidence="4 5 6" type="primary">LOC119636680</name>
</gene>
<evidence type="ECO:0000313" key="3">
    <source>
        <dbReference type="Proteomes" id="UP000092443"/>
    </source>
</evidence>
<dbReference type="InterPro" id="IPR051342">
    <property type="entry name" value="PDZ_scaffold"/>
</dbReference>
<feature type="region of interest" description="Disordered" evidence="1">
    <location>
        <begin position="93"/>
        <end position="133"/>
    </location>
</feature>
<feature type="region of interest" description="Disordered" evidence="1">
    <location>
        <begin position="362"/>
        <end position="410"/>
    </location>
</feature>
<feature type="compositionally biased region" description="Low complexity" evidence="1">
    <location>
        <begin position="1021"/>
        <end position="1034"/>
    </location>
</feature>
<dbReference type="Gene3D" id="2.30.42.10">
    <property type="match status" value="2"/>
</dbReference>
<keyword evidence="3" id="KW-1185">Reference proteome</keyword>
<dbReference type="RefSeq" id="XP_037888142.1">
    <property type="nucleotide sequence ID" value="XM_038032214.1"/>
</dbReference>
<evidence type="ECO:0000313" key="5">
    <source>
        <dbReference type="RefSeq" id="XP_037888143.1"/>
    </source>
</evidence>
<feature type="compositionally biased region" description="Low complexity" evidence="1">
    <location>
        <begin position="98"/>
        <end position="111"/>
    </location>
</feature>
<organism evidence="3 6">
    <name type="scientific">Glossina fuscipes</name>
    <dbReference type="NCBI Taxonomy" id="7396"/>
    <lineage>
        <taxon>Eukaryota</taxon>
        <taxon>Metazoa</taxon>
        <taxon>Ecdysozoa</taxon>
        <taxon>Arthropoda</taxon>
        <taxon>Hexapoda</taxon>
        <taxon>Insecta</taxon>
        <taxon>Pterygota</taxon>
        <taxon>Neoptera</taxon>
        <taxon>Endopterygota</taxon>
        <taxon>Diptera</taxon>
        <taxon>Brachycera</taxon>
        <taxon>Muscomorpha</taxon>
        <taxon>Hippoboscoidea</taxon>
        <taxon>Glossinidae</taxon>
        <taxon>Glossina</taxon>
    </lineage>
</organism>
<dbReference type="Proteomes" id="UP000092443">
    <property type="component" value="Unplaced"/>
</dbReference>
<evidence type="ECO:0000256" key="1">
    <source>
        <dbReference type="SAM" id="MobiDB-lite"/>
    </source>
</evidence>
<dbReference type="InterPro" id="IPR036034">
    <property type="entry name" value="PDZ_sf"/>
</dbReference>
<feature type="region of interest" description="Disordered" evidence="1">
    <location>
        <begin position="1235"/>
        <end position="1256"/>
    </location>
</feature>
<protein>
    <submittedName>
        <fullName evidence="4 5">GPI-anchored protein pfl2 isoform X1</fullName>
    </submittedName>
</protein>
<feature type="compositionally biased region" description="Polar residues" evidence="1">
    <location>
        <begin position="428"/>
        <end position="445"/>
    </location>
</feature>
<reference evidence="4 5" key="1">
    <citation type="submission" date="2025-04" db="UniProtKB">
        <authorList>
            <consortium name="RefSeq"/>
        </authorList>
    </citation>
    <scope>IDENTIFICATION</scope>
    <source>
        <tissue evidence="4 5">Whole body pupa</tissue>
    </source>
</reference>
<dbReference type="RefSeq" id="XP_037888143.1">
    <property type="nucleotide sequence ID" value="XM_038032215.1"/>
</dbReference>
<sequence>MRLFKTRKSIDTFTTTPTNTQQAIPIPIPSQSYYQQSSQLQSHHHFQSTTALTTCTTAKFTINGSSSTISSSLPDLHDNSPVMILSCTNLSTSGLQPTRSATNNVNSSNSTPLNGSSARSSPPQHCSGNLTPTYSHQYERHFQNHSGNSGRQTPSSFSVASLNGAVLQRPASVHLFNHISNSLLANYGGSSSNIPSMTGHYTHGQYQKFNGSTQQVLNNRQTGGLLSQHHRNTSSSSNCIYEKHQSGTGNGNYCKINNLMVTANSTPMTLMNSNVQLPDYKLVTAVPVVVLDDEQKSSTILVSANSNNTSNTNSLITTAETAATRTSIITTTTSAPTTTTTSPSSSSRNVFTWGKRMSRKLDILKRNDNNNTHKSQSDLRSIFQTPTLSTTNANNISGNCKKDHTPKSSLKKYKSESAETLKAKDQSIKNQSNGVSQKFVNTSTHGLPPKPQKVLKNFFHRIGSTGMLNHKSHNLVKAAEPNNHAVATASLYRSSSTSQLASCSYVKCDDPSDGLNFERKRSADNSVKECKEDIKNMTVDSVKSSSCDDIVNVSNIANATPSTNCHDLVTSQTGSDSTANRRGAFPYAFLRSRLSVLPEENNGSVVKQPSLLSLHTLTSDLTLQRDQFLQASSSAPSPQLKHRKSTILPAVGSDDPIMTDNLSIVGSTSTNCGKLIYRNDLLNGKRYSSDDSAISNCSPPSKTSLVMTQMSNASVGSGVDVSRNDSVTSKDWEPLYQRLSSCLSSNESGYDSDGGNNANTARLSNGLSVSSGDTESIASGTLKRNSLISLTSSEGMGGSGGNGIRSNSICSTLSGPVSLGGYNYDYETETIRRRFRQIKLERRCQEDCIGVVLSPKTVQTVNNEPQFRYLIVEIEPYGMAQKDGRLRLGDEIVNVNGNHLRGIQSFQEVQRLLNTFVDNCMILVIAHDEVTTITDFCTKIKIDGSLNARQEQNIDLERRENNVPLPPQGRNDYLARARKRLSYANRAQSTDSLNSFNLHSLQMALEDLNGDGQENYDRRSLTSTTALSSTVESSGEAMSMPPSMPLMQHRRCSTPRHSTDATTMERIFRRARSSSGQRNLDLSNTKLNNQITHSEISQLPAYTPVYNNHRSCSVALATHTISDDEKWQLLQHRRASQSSEKLNAYSRASALNADEDKTKDTSDNSLNLSNHKNYLSNQLSQTNDKAIQGPFPARTHYARNSVNLSNSHYRSLRFAHSRLSSSRLSLFLQPINSSSTALPNHSTSPKIPNFNVHEPNNTTKTASTTITLNINKNDAICKSDDDGEERSVEKNATQTTACLIDLNAKSSSLTTLREQLQPNYTSKTALTFNKLTITPEHQQKSLYVPASNGGKNYVTLTLNSSCASSSSPLVTGIPNKTMLQHHRPSLPVPKLSLRDEEMAEVIRASMSDGSRRALPKTVTFYKGPGMKSLGFSIVGGRDSPKGNMGIFVKTVFPSGQAADDGSLQAGDEIVEINEQSVQDMSHAETIALFKNVREGSIMLKVLRRRLQKAKSMGP</sequence>
<dbReference type="GeneID" id="119636680"/>
<dbReference type="PROSITE" id="PS50106">
    <property type="entry name" value="PDZ"/>
    <property type="match status" value="2"/>
</dbReference>
<feature type="compositionally biased region" description="Polar residues" evidence="1">
    <location>
        <begin position="1235"/>
        <end position="1246"/>
    </location>
</feature>
<evidence type="ECO:0000313" key="6">
    <source>
        <dbReference type="RefSeq" id="XP_037888144.1"/>
    </source>
</evidence>
<dbReference type="SMART" id="SM00228">
    <property type="entry name" value="PDZ"/>
    <property type="match status" value="2"/>
</dbReference>
<feature type="compositionally biased region" description="Polar residues" evidence="1">
    <location>
        <begin position="369"/>
        <end position="398"/>
    </location>
</feature>
<feature type="compositionally biased region" description="Polar residues" evidence="1">
    <location>
        <begin position="112"/>
        <end position="133"/>
    </location>
</feature>
<feature type="region of interest" description="Disordered" evidence="1">
    <location>
        <begin position="746"/>
        <end position="774"/>
    </location>
</feature>
<name>A0A9C5Z1M5_9MUSC</name>
<dbReference type="SUPFAM" id="SSF50156">
    <property type="entry name" value="PDZ domain-like"/>
    <property type="match status" value="2"/>
</dbReference>
<dbReference type="PANTHER" id="PTHR19964:SF95">
    <property type="entry name" value="ARC, ISOFORM A"/>
    <property type="match status" value="1"/>
</dbReference>
<feature type="domain" description="PDZ" evidence="2">
    <location>
        <begin position="1417"/>
        <end position="1491"/>
    </location>
</feature>
<evidence type="ECO:0000313" key="4">
    <source>
        <dbReference type="RefSeq" id="XP_037888142.1"/>
    </source>
</evidence>
<evidence type="ECO:0000259" key="2">
    <source>
        <dbReference type="PROSITE" id="PS50106"/>
    </source>
</evidence>
<dbReference type="RefSeq" id="XP_037888144.1">
    <property type="nucleotide sequence ID" value="XM_038032216.1"/>
</dbReference>
<proteinExistence type="predicted"/>